<dbReference type="GO" id="GO:0005524">
    <property type="term" value="F:ATP binding"/>
    <property type="evidence" value="ECO:0007669"/>
    <property type="project" value="UniProtKB-KW"/>
</dbReference>
<feature type="domain" description="PAC" evidence="11">
    <location>
        <begin position="232"/>
        <end position="283"/>
    </location>
</feature>
<dbReference type="InterPro" id="IPR035965">
    <property type="entry name" value="PAS-like_dom_sf"/>
</dbReference>
<dbReference type="InterPro" id="IPR011102">
    <property type="entry name" value="Sig_transdc_His_kinase_HWE"/>
</dbReference>
<dbReference type="SMART" id="SM00911">
    <property type="entry name" value="HWE_HK"/>
    <property type="match status" value="1"/>
</dbReference>
<evidence type="ECO:0000256" key="3">
    <source>
        <dbReference type="ARBA" id="ARBA00022553"/>
    </source>
</evidence>
<feature type="transmembrane region" description="Helical" evidence="10">
    <location>
        <begin position="58"/>
        <end position="79"/>
    </location>
</feature>
<dbReference type="PROSITE" id="PS50113">
    <property type="entry name" value="PAC"/>
    <property type="match status" value="1"/>
</dbReference>
<dbReference type="EMBL" id="LPWF01000027">
    <property type="protein sequence ID" value="ODR97022.1"/>
    <property type="molecule type" value="Genomic_DNA"/>
</dbReference>
<organism evidence="12 13">
    <name type="scientific">Methyloceanibacter superfactus</name>
    <dbReference type="NCBI Taxonomy" id="1774969"/>
    <lineage>
        <taxon>Bacteria</taxon>
        <taxon>Pseudomonadati</taxon>
        <taxon>Pseudomonadota</taxon>
        <taxon>Alphaproteobacteria</taxon>
        <taxon>Hyphomicrobiales</taxon>
        <taxon>Hyphomicrobiaceae</taxon>
        <taxon>Methyloceanibacter</taxon>
    </lineage>
</organism>
<evidence type="ECO:0000256" key="9">
    <source>
        <dbReference type="SAM" id="Coils"/>
    </source>
</evidence>
<feature type="transmembrane region" description="Helical" evidence="10">
    <location>
        <begin position="20"/>
        <end position="46"/>
    </location>
</feature>
<feature type="transmembrane region" description="Helical" evidence="10">
    <location>
        <begin position="99"/>
        <end position="118"/>
    </location>
</feature>
<accession>A0A1E3VU19</accession>
<keyword evidence="13" id="KW-1185">Reference proteome</keyword>
<dbReference type="STRING" id="1774969.AUC69_12915"/>
<dbReference type="Pfam" id="PF07536">
    <property type="entry name" value="HWE_HK"/>
    <property type="match status" value="1"/>
</dbReference>
<comment type="catalytic activity">
    <reaction evidence="1">
        <text>ATP + protein L-histidine = ADP + protein N-phospho-L-histidine.</text>
        <dbReference type="EC" id="2.7.13.3"/>
    </reaction>
</comment>
<evidence type="ECO:0000256" key="6">
    <source>
        <dbReference type="ARBA" id="ARBA00022741"/>
    </source>
</evidence>
<gene>
    <name evidence="12" type="ORF">AUC69_12915</name>
</gene>
<evidence type="ECO:0000256" key="4">
    <source>
        <dbReference type="ARBA" id="ARBA00022679"/>
    </source>
</evidence>
<dbReference type="AlphaFoldDB" id="A0A1E3VU19"/>
<keyword evidence="9" id="KW-0175">Coiled coil</keyword>
<dbReference type="Pfam" id="PF25487">
    <property type="entry name" value="ETR1_N"/>
    <property type="match status" value="1"/>
</dbReference>
<comment type="caution">
    <text evidence="12">The sequence shown here is derived from an EMBL/GenBank/DDBJ whole genome shotgun (WGS) entry which is preliminary data.</text>
</comment>
<dbReference type="Gene3D" id="3.30.565.10">
    <property type="entry name" value="Histidine kinase-like ATPase, C-terminal domain"/>
    <property type="match status" value="1"/>
</dbReference>
<keyword evidence="6" id="KW-0547">Nucleotide-binding</keyword>
<keyword evidence="8" id="KW-0067">ATP-binding</keyword>
<dbReference type="InterPro" id="IPR013656">
    <property type="entry name" value="PAS_4"/>
</dbReference>
<proteinExistence type="predicted"/>
<dbReference type="Proteomes" id="UP000094472">
    <property type="component" value="Unassembled WGS sequence"/>
</dbReference>
<dbReference type="EC" id="2.7.13.3" evidence="2"/>
<sequence length="478" mass="52075">MGISLTSLFDTGQDDWTSVLVVLNAVADGVIAAAFLLVPAVLLYLYKQRGESSQGEAALVKLFLLFVFAVGLVHFAAVFSQWMPSQQLDGALEGVLKGAAALLALATGLGLWWLAPYLSSVPSRDRLQSEIAAHLKTLEELSETRLQLEERVAARTKELAEAKQRFEIALRGSPISVFSQDKDLHFTWAHNLPAGLADDQVLGKTDAGIVPAEAAEKLMAAKRKAMETDSSQELEVDFELYARERSFYVVIEPLRGPDGSVVGAASVAVDISERKANEDHLRLLLRELTHRSKNLLAVIHAIARQTASRTRSVDDFLDRFSARLYAIGCSHDLLIADDWHGASLRMLVEQQLEAHADGFGARIAIEGEDVMLKPEAVQNLGLALHELTANAEKYGSLSDPKGEIRIEWNFCEDAAQLKLVWQEEGGPAVTPPERSGFGRAMIETVVGRALEGDVTLSFPAEGVRCEMVIPAAQVTSRG</sequence>
<dbReference type="Pfam" id="PF08448">
    <property type="entry name" value="PAS_4"/>
    <property type="match status" value="1"/>
</dbReference>
<dbReference type="GO" id="GO:0004673">
    <property type="term" value="F:protein histidine kinase activity"/>
    <property type="evidence" value="ECO:0007669"/>
    <property type="project" value="UniProtKB-EC"/>
</dbReference>
<keyword evidence="3" id="KW-0597">Phosphoprotein</keyword>
<evidence type="ECO:0000313" key="13">
    <source>
        <dbReference type="Proteomes" id="UP000094472"/>
    </source>
</evidence>
<evidence type="ECO:0000259" key="11">
    <source>
        <dbReference type="PROSITE" id="PS50113"/>
    </source>
</evidence>
<evidence type="ECO:0000256" key="8">
    <source>
        <dbReference type="ARBA" id="ARBA00022840"/>
    </source>
</evidence>
<dbReference type="InterPro" id="IPR058544">
    <property type="entry name" value="ETR1_N"/>
</dbReference>
<reference evidence="12 13" key="1">
    <citation type="journal article" date="2016" name="Environ. Microbiol.">
        <title>New Methyloceanibacter diversity from North Sea sediments includes methanotroph containing solely the soluble methane monooxygenase.</title>
        <authorList>
            <person name="Vekeman B."/>
            <person name="Kerckhof F.M."/>
            <person name="Cremers G."/>
            <person name="de Vos P."/>
            <person name="Vandamme P."/>
            <person name="Boon N."/>
            <person name="Op den Camp H.J."/>
            <person name="Heylen K."/>
        </authorList>
    </citation>
    <scope>NUCLEOTIDE SEQUENCE [LARGE SCALE GENOMIC DNA]</scope>
    <source>
        <strain evidence="12 13">R-67175</strain>
    </source>
</reference>
<keyword evidence="10" id="KW-0812">Transmembrane</keyword>
<keyword evidence="4" id="KW-0808">Transferase</keyword>
<dbReference type="PANTHER" id="PTHR41523:SF7">
    <property type="entry name" value="HISTIDINE KINASE"/>
    <property type="match status" value="1"/>
</dbReference>
<dbReference type="Gene3D" id="3.30.450.20">
    <property type="entry name" value="PAS domain"/>
    <property type="match status" value="1"/>
</dbReference>
<dbReference type="RefSeq" id="WP_069442050.1">
    <property type="nucleotide sequence ID" value="NZ_LPWF01000027.1"/>
</dbReference>
<dbReference type="SUPFAM" id="SSF55785">
    <property type="entry name" value="PYP-like sensor domain (PAS domain)"/>
    <property type="match status" value="1"/>
</dbReference>
<keyword evidence="5" id="KW-0677">Repeat</keyword>
<evidence type="ECO:0000256" key="10">
    <source>
        <dbReference type="SAM" id="Phobius"/>
    </source>
</evidence>
<evidence type="ECO:0000256" key="1">
    <source>
        <dbReference type="ARBA" id="ARBA00000085"/>
    </source>
</evidence>
<dbReference type="PANTHER" id="PTHR41523">
    <property type="entry name" value="TWO-COMPONENT SYSTEM SENSOR PROTEIN"/>
    <property type="match status" value="1"/>
</dbReference>
<keyword evidence="10" id="KW-0472">Membrane</keyword>
<dbReference type="InterPro" id="IPR036890">
    <property type="entry name" value="HATPase_C_sf"/>
</dbReference>
<dbReference type="InterPro" id="IPR000700">
    <property type="entry name" value="PAS-assoc_C"/>
</dbReference>
<evidence type="ECO:0000313" key="12">
    <source>
        <dbReference type="EMBL" id="ODR97022.1"/>
    </source>
</evidence>
<evidence type="ECO:0000256" key="7">
    <source>
        <dbReference type="ARBA" id="ARBA00022777"/>
    </source>
</evidence>
<evidence type="ECO:0000256" key="2">
    <source>
        <dbReference type="ARBA" id="ARBA00012438"/>
    </source>
</evidence>
<name>A0A1E3VU19_9HYPH</name>
<protein>
    <recommendedName>
        <fullName evidence="2">histidine kinase</fullName>
        <ecNumber evidence="2">2.7.13.3</ecNumber>
    </recommendedName>
</protein>
<keyword evidence="7" id="KW-0418">Kinase</keyword>
<keyword evidence="10" id="KW-1133">Transmembrane helix</keyword>
<dbReference type="OrthoDB" id="341208at2"/>
<feature type="coiled-coil region" evidence="9">
    <location>
        <begin position="124"/>
        <end position="165"/>
    </location>
</feature>
<evidence type="ECO:0000256" key="5">
    <source>
        <dbReference type="ARBA" id="ARBA00022737"/>
    </source>
</evidence>